<dbReference type="InterPro" id="IPR024704">
    <property type="entry name" value="SMC"/>
</dbReference>
<dbReference type="OrthoDB" id="9808768at2"/>
<evidence type="ECO:0000259" key="7">
    <source>
        <dbReference type="Pfam" id="PF02463"/>
    </source>
</evidence>
<dbReference type="STRING" id="795359.TOPB45_1039"/>
<dbReference type="GO" id="GO:0006260">
    <property type="term" value="P:DNA replication"/>
    <property type="evidence" value="ECO:0007669"/>
    <property type="project" value="UniProtKB-UniRule"/>
</dbReference>
<keyword evidence="3 6" id="KW-0067">ATP-binding</keyword>
<feature type="coiled-coil region" evidence="6">
    <location>
        <begin position="623"/>
        <end position="884"/>
    </location>
</feature>
<dbReference type="GO" id="GO:0003677">
    <property type="term" value="F:DNA binding"/>
    <property type="evidence" value="ECO:0007669"/>
    <property type="project" value="UniProtKB-UniRule"/>
</dbReference>
<dbReference type="Gene3D" id="1.10.287.1490">
    <property type="match status" value="1"/>
</dbReference>
<feature type="coiled-coil region" evidence="6">
    <location>
        <begin position="910"/>
        <end position="979"/>
    </location>
</feature>
<feature type="domain" description="RecF/RecN/SMC N-terminal" evidence="7">
    <location>
        <begin position="2"/>
        <end position="1121"/>
    </location>
</feature>
<dbReference type="InterPro" id="IPR027417">
    <property type="entry name" value="P-loop_NTPase"/>
</dbReference>
<dbReference type="EMBL" id="CP002829">
    <property type="protein sequence ID" value="AEH23133.1"/>
    <property type="molecule type" value="Genomic_DNA"/>
</dbReference>
<dbReference type="Gene3D" id="3.40.50.300">
    <property type="entry name" value="P-loop containing nucleotide triphosphate hydrolases"/>
    <property type="match status" value="2"/>
</dbReference>
<evidence type="ECO:0000256" key="5">
    <source>
        <dbReference type="ARBA" id="ARBA00023125"/>
    </source>
</evidence>
<dbReference type="SUPFAM" id="SSF52540">
    <property type="entry name" value="P-loop containing nucleoside triphosphate hydrolases"/>
    <property type="match status" value="1"/>
</dbReference>
<dbReference type="RefSeq" id="WP_013909831.1">
    <property type="nucleotide sequence ID" value="NC_015682.1"/>
</dbReference>
<evidence type="ECO:0000256" key="3">
    <source>
        <dbReference type="ARBA" id="ARBA00022840"/>
    </source>
</evidence>
<dbReference type="PATRIC" id="fig|795359.3.peg.1049"/>
<evidence type="ECO:0000256" key="4">
    <source>
        <dbReference type="ARBA" id="ARBA00023054"/>
    </source>
</evidence>
<organism evidence="8 9">
    <name type="scientific">Thermodesulfobacterium geofontis (strain OPF15)</name>
    <dbReference type="NCBI Taxonomy" id="795359"/>
    <lineage>
        <taxon>Bacteria</taxon>
        <taxon>Pseudomonadati</taxon>
        <taxon>Thermodesulfobacteriota</taxon>
        <taxon>Thermodesulfobacteria</taxon>
        <taxon>Thermodesulfobacteriales</taxon>
        <taxon>Thermodesulfobacteriaceae</taxon>
        <taxon>Thermodesulfobacterium</taxon>
    </lineage>
</organism>
<dbReference type="HAMAP" id="MF_01894">
    <property type="entry name" value="Smc_prok"/>
    <property type="match status" value="1"/>
</dbReference>
<dbReference type="PANTHER" id="PTHR43977">
    <property type="entry name" value="STRUCTURAL MAINTENANCE OF CHROMOSOMES PROTEIN 3"/>
    <property type="match status" value="1"/>
</dbReference>
<comment type="subunit">
    <text evidence="6">Homodimer.</text>
</comment>
<keyword evidence="9" id="KW-1185">Reference proteome</keyword>
<sequence length="1138" mass="135523">MFIKRLEIYGFKSFPYKVSIPFSPKITAIVGPNGSGKSNILDAIRWVLGEQSPKKLRVKELSDLIFSGNNNRNIDFAEVKLLLNHEPPVWETYKDFPEILITRRFYRNGESEYFINQKPCRLKDIQFLFLDLGVNPQSYGIIEQGEVSKFIDLSPKERKILLEDLAGVSKLKITEENTLKNLQKTEENLLRLKDIINEVRGQYEILKKQAEEARKYISLKEKLQKLLIQKNLYLLELNQKEKEKLKKRKEELLNQKQTLEKEVECLEKEEQAIYQEILILERKIKDLKKDLQSKENYLKEHKENLENLVKQENELNHKLEKIKLKRENEEEKFNNFNKELSTIEISLKNLREKKETLNENLINLKREKEKISKIFEEKLKNFQNFEKEYLLTEKEEENLKEKRNSLEKKISQLEKEKDINEKILEDLFINLKNLEKEKKALENLFKEKEKTLEDLINFKEKIIEDSKELYKKLENFNAKKQNLLIEIQSLKDRLSLIEKILSKNLSSISKNLNLPSLESYLNLSTEDISLLELIFKENLDAFVIEELNLIKNFISQDLKENIIFLWGEPEIIKSFSIERYNSFSDEILESYKTHPRFIYFIKEKILLTPYGFICFIRKEKKGVFSLKKEKIDLLNKVEALEKDLKTLLEKEKELKLKIENLEKELKRAEKEIKNINNGLENLRSQKEKIEISCIKLETEKINLGEKINHIENELKSLKDEKENLNKKLIDISELINRRKKEYETVKKENLSLKENLEEINQKINFLEQEIIKIKTEEENLRKRKDFIQEEIKKIKIFLRQYEFDKEALLKEINYLKDKIKEFNKRIKNLSSEISDLTKVLEDLLMKKEEGEKKLKALENKKRKIEKELKELDTEEHNLELYLLEKKLFLDSIYRNLKEFGFEIETEFIQENKEKFNLEEVEEEIEKTKNLLNEFKEVNLASLREFEFVSQRYEKLMKEKEDLEVSIREFKKILENIREISRERILKTLEEVNKKLEEIFPLVFKNGKVELLLSGEDPLSSGLELKINFPHKGLKHINMLSGGEKSLCALVILISFYLVKPGPFCILDEVDAFLDEKNSLKFIKLLDLIKRSSQIILITHNPHIMKEVDTLLGVTMEEKGISKIFVIKKENFFSEYINH</sequence>
<dbReference type="GO" id="GO:0007062">
    <property type="term" value="P:sister chromatid cohesion"/>
    <property type="evidence" value="ECO:0007669"/>
    <property type="project" value="InterPro"/>
</dbReference>
<comment type="domain">
    <text evidence="6">Contains large globular domains required for ATP hydrolysis at each terminus and a third globular domain forming a flexible hinge near the middle of the molecule. These domains are separated by coiled-coil structures.</text>
</comment>
<reference evidence="8 9" key="1">
    <citation type="journal article" date="2013" name="Genome Announc.">
        <title>Complete genome sequence of the hyperthermophilic sulfate-reducing bacterium Thermodesulfobacterium geofontis OPF15T.</title>
        <authorList>
            <person name="Elkins J.G."/>
            <person name="Hamilton-Brehm S.D."/>
            <person name="Lucas S."/>
            <person name="Han J."/>
            <person name="Lapidus A."/>
            <person name="Cheng J.F."/>
            <person name="Goodwin L.A."/>
            <person name="Pitluck S."/>
            <person name="Peters L."/>
            <person name="Mikhailova N."/>
            <person name="Davenport K.W."/>
            <person name="Detter J.C."/>
            <person name="Han C.S."/>
            <person name="Tapia R."/>
            <person name="Land M.L."/>
            <person name="Hauser L."/>
            <person name="Kyrpides N.C."/>
            <person name="Ivanova N.N."/>
            <person name="Pagani I."/>
            <person name="Bruce D."/>
            <person name="Woyke T."/>
            <person name="Cottingham R.W."/>
        </authorList>
    </citation>
    <scope>NUCLEOTIDE SEQUENCE [LARGE SCALE GENOMIC DNA]</scope>
    <source>
        <strain evidence="8 9">OPF15</strain>
    </source>
</reference>
<evidence type="ECO:0000256" key="6">
    <source>
        <dbReference type="HAMAP-Rule" id="MF_01894"/>
    </source>
</evidence>
<dbReference type="GO" id="GO:0005524">
    <property type="term" value="F:ATP binding"/>
    <property type="evidence" value="ECO:0007669"/>
    <property type="project" value="UniProtKB-UniRule"/>
</dbReference>
<comment type="function">
    <text evidence="6">Required for chromosome condensation and partitioning.</text>
</comment>
<dbReference type="KEGG" id="top:TOPB45_1039"/>
<dbReference type="Proteomes" id="UP000006583">
    <property type="component" value="Chromosome"/>
</dbReference>
<dbReference type="InterPro" id="IPR011890">
    <property type="entry name" value="SMC_prok"/>
</dbReference>
<name>F8C5Z2_THEGP</name>
<dbReference type="PIRSF" id="PIRSF005719">
    <property type="entry name" value="SMC"/>
    <property type="match status" value="1"/>
</dbReference>
<dbReference type="HOGENOM" id="CLU_001042_2_2_0"/>
<evidence type="ECO:0000313" key="8">
    <source>
        <dbReference type="EMBL" id="AEH23133.1"/>
    </source>
</evidence>
<protein>
    <recommendedName>
        <fullName evidence="6">Chromosome partition protein Smc</fullName>
    </recommendedName>
</protein>
<feature type="coiled-coil region" evidence="6">
    <location>
        <begin position="168"/>
        <end position="500"/>
    </location>
</feature>
<evidence type="ECO:0000313" key="9">
    <source>
        <dbReference type="Proteomes" id="UP000006583"/>
    </source>
</evidence>
<dbReference type="SUPFAM" id="SSF57997">
    <property type="entry name" value="Tropomyosin"/>
    <property type="match status" value="1"/>
</dbReference>
<dbReference type="AlphaFoldDB" id="F8C5Z2"/>
<dbReference type="GO" id="GO:0030261">
    <property type="term" value="P:chromosome condensation"/>
    <property type="evidence" value="ECO:0007669"/>
    <property type="project" value="InterPro"/>
</dbReference>
<feature type="binding site" evidence="6">
    <location>
        <begin position="32"/>
        <end position="39"/>
    </location>
    <ligand>
        <name>ATP</name>
        <dbReference type="ChEBI" id="CHEBI:30616"/>
    </ligand>
</feature>
<keyword evidence="4 6" id="KW-0175">Coiled coil</keyword>
<dbReference type="InterPro" id="IPR003395">
    <property type="entry name" value="RecF/RecN/SMC_N"/>
</dbReference>
<keyword evidence="1 6" id="KW-0963">Cytoplasm</keyword>
<dbReference type="GO" id="GO:0005737">
    <property type="term" value="C:cytoplasm"/>
    <property type="evidence" value="ECO:0007669"/>
    <property type="project" value="UniProtKB-SubCell"/>
</dbReference>
<keyword evidence="5 6" id="KW-0238">DNA-binding</keyword>
<dbReference type="Pfam" id="PF02463">
    <property type="entry name" value="SMC_N"/>
    <property type="match status" value="1"/>
</dbReference>
<dbReference type="GO" id="GO:0016887">
    <property type="term" value="F:ATP hydrolysis activity"/>
    <property type="evidence" value="ECO:0007669"/>
    <property type="project" value="InterPro"/>
</dbReference>
<evidence type="ECO:0000256" key="1">
    <source>
        <dbReference type="ARBA" id="ARBA00022490"/>
    </source>
</evidence>
<comment type="similarity">
    <text evidence="6">Belongs to the SMC family.</text>
</comment>
<evidence type="ECO:0000256" key="2">
    <source>
        <dbReference type="ARBA" id="ARBA00022741"/>
    </source>
</evidence>
<dbReference type="GO" id="GO:0007059">
    <property type="term" value="P:chromosome segregation"/>
    <property type="evidence" value="ECO:0007669"/>
    <property type="project" value="UniProtKB-UniRule"/>
</dbReference>
<keyword evidence="2 6" id="KW-0547">Nucleotide-binding</keyword>
<comment type="subcellular location">
    <subcellularLocation>
        <location evidence="6">Cytoplasm</location>
    </subcellularLocation>
</comment>
<accession>F8C5Z2</accession>
<gene>
    <name evidence="6" type="primary">smc</name>
    <name evidence="8" type="ordered locus">TOPB45_1039</name>
</gene>
<dbReference type="eggNOG" id="COG1196">
    <property type="taxonomic scope" value="Bacteria"/>
</dbReference>
<proteinExistence type="inferred from homology"/>